<feature type="region of interest" description="Disordered" evidence="1">
    <location>
        <begin position="38"/>
        <end position="70"/>
    </location>
</feature>
<evidence type="ECO:0000256" key="1">
    <source>
        <dbReference type="SAM" id="MobiDB-lite"/>
    </source>
</evidence>
<evidence type="ECO:0000313" key="2">
    <source>
        <dbReference type="EMBL" id="EEF29355.1"/>
    </source>
</evidence>
<proteinExistence type="predicted"/>
<dbReference type="Proteomes" id="UP000008311">
    <property type="component" value="Unassembled WGS sequence"/>
</dbReference>
<dbReference type="AlphaFoldDB" id="B9T455"/>
<organism evidence="2 3">
    <name type="scientific">Ricinus communis</name>
    <name type="common">Castor bean</name>
    <dbReference type="NCBI Taxonomy" id="3988"/>
    <lineage>
        <taxon>Eukaryota</taxon>
        <taxon>Viridiplantae</taxon>
        <taxon>Streptophyta</taxon>
        <taxon>Embryophyta</taxon>
        <taxon>Tracheophyta</taxon>
        <taxon>Spermatophyta</taxon>
        <taxon>Magnoliopsida</taxon>
        <taxon>eudicotyledons</taxon>
        <taxon>Gunneridae</taxon>
        <taxon>Pentapetalae</taxon>
        <taxon>rosids</taxon>
        <taxon>fabids</taxon>
        <taxon>Malpighiales</taxon>
        <taxon>Euphorbiaceae</taxon>
        <taxon>Acalyphoideae</taxon>
        <taxon>Acalypheae</taxon>
        <taxon>Ricinus</taxon>
    </lineage>
</organism>
<sequence length="70" mass="7848">MVLEFNGNRGMKLAFGAEVDGVSRGEDDLRRTYNKSFEEMAKGSKGEIGRGSQQKGRQREKPLVLTEENN</sequence>
<gene>
    <name evidence="2" type="ORF">RCOM_0290760</name>
</gene>
<feature type="compositionally biased region" description="Basic and acidic residues" evidence="1">
    <location>
        <begin position="38"/>
        <end position="48"/>
    </location>
</feature>
<keyword evidence="3" id="KW-1185">Reference proteome</keyword>
<dbReference type="InParanoid" id="B9T455"/>
<name>B9T455_RICCO</name>
<accession>B9T455</accession>
<reference evidence="3" key="1">
    <citation type="journal article" date="2010" name="Nat. Biotechnol.">
        <title>Draft genome sequence of the oilseed species Ricinus communis.</title>
        <authorList>
            <person name="Chan A.P."/>
            <person name="Crabtree J."/>
            <person name="Zhao Q."/>
            <person name="Lorenzi H."/>
            <person name="Orvis J."/>
            <person name="Puiu D."/>
            <person name="Melake-Berhan A."/>
            <person name="Jones K.M."/>
            <person name="Redman J."/>
            <person name="Chen G."/>
            <person name="Cahoon E.B."/>
            <person name="Gedil M."/>
            <person name="Stanke M."/>
            <person name="Haas B.J."/>
            <person name="Wortman J.R."/>
            <person name="Fraser-Liggett C.M."/>
            <person name="Ravel J."/>
            <person name="Rabinowicz P.D."/>
        </authorList>
    </citation>
    <scope>NUCLEOTIDE SEQUENCE [LARGE SCALE GENOMIC DNA]</scope>
    <source>
        <strain evidence="3">cv. Hale</strain>
    </source>
</reference>
<evidence type="ECO:0000313" key="3">
    <source>
        <dbReference type="Proteomes" id="UP000008311"/>
    </source>
</evidence>
<protein>
    <submittedName>
        <fullName evidence="2">Uncharacterized protein</fullName>
    </submittedName>
</protein>
<dbReference type="EMBL" id="EQ974455">
    <property type="protein sequence ID" value="EEF29355.1"/>
    <property type="molecule type" value="Genomic_DNA"/>
</dbReference>